<dbReference type="PANTHER" id="PTHR33867:SF1">
    <property type="entry name" value="RIBOSOME MATURATION FACTOR RIMP"/>
    <property type="match status" value="1"/>
</dbReference>
<dbReference type="SUPFAM" id="SSF75420">
    <property type="entry name" value="YhbC-like, N-terminal domain"/>
    <property type="match status" value="1"/>
</dbReference>
<name>A0A848J5S0_9BACT</name>
<dbReference type="InterPro" id="IPR003728">
    <property type="entry name" value="Ribosome_maturation_RimP"/>
</dbReference>
<dbReference type="InterPro" id="IPR028998">
    <property type="entry name" value="RimP_C"/>
</dbReference>
<keyword evidence="2 3" id="KW-0690">Ribosome biogenesis</keyword>
<reference evidence="6 7" key="1">
    <citation type="submission" date="2020-04" db="EMBL/GenBank/DDBJ databases">
        <title>Flammeovirgaceae bacterium KN852 isolated from deep sea.</title>
        <authorList>
            <person name="Zhang D.-C."/>
        </authorList>
    </citation>
    <scope>NUCLEOTIDE SEQUENCE [LARGE SCALE GENOMIC DNA]</scope>
    <source>
        <strain evidence="6 7">KN852</strain>
    </source>
</reference>
<dbReference type="HAMAP" id="MF_01077">
    <property type="entry name" value="RimP"/>
    <property type="match status" value="1"/>
</dbReference>
<evidence type="ECO:0000259" key="4">
    <source>
        <dbReference type="Pfam" id="PF02576"/>
    </source>
</evidence>
<accession>A0A848J5S0</accession>
<dbReference type="EMBL" id="JABBNU010000009">
    <property type="protein sequence ID" value="NMM49814.1"/>
    <property type="molecule type" value="Genomic_DNA"/>
</dbReference>
<comment type="function">
    <text evidence="3">Required for maturation of 30S ribosomal subunits.</text>
</comment>
<dbReference type="GO" id="GO:0005829">
    <property type="term" value="C:cytosol"/>
    <property type="evidence" value="ECO:0007669"/>
    <property type="project" value="TreeGrafter"/>
</dbReference>
<evidence type="ECO:0000259" key="5">
    <source>
        <dbReference type="Pfam" id="PF17384"/>
    </source>
</evidence>
<dbReference type="RefSeq" id="WP_169683272.1">
    <property type="nucleotide sequence ID" value="NZ_JABBNU010000009.1"/>
</dbReference>
<comment type="subcellular location">
    <subcellularLocation>
        <location evidence="3">Cytoplasm</location>
    </subcellularLocation>
</comment>
<dbReference type="PANTHER" id="PTHR33867">
    <property type="entry name" value="RIBOSOME MATURATION FACTOR RIMP"/>
    <property type="match status" value="1"/>
</dbReference>
<dbReference type="GO" id="GO:0006412">
    <property type="term" value="P:translation"/>
    <property type="evidence" value="ECO:0007669"/>
    <property type="project" value="TreeGrafter"/>
</dbReference>
<keyword evidence="7" id="KW-1185">Reference proteome</keyword>
<sequence length="158" mass="18054">MTKEKITQFVENYLPDEDHYIVDIIIKGKEQQKVIVLIDSDEGLNIDTCAKISRSLGADEDFDNLFDGPYRLEISSPGLDHPLKLERQYQKNIGRSVQVTLNDDKILEGSLSEVKEKSIIISPEPKIVKGRKVKSDLKEDTEIMFSDIKETKILITFK</sequence>
<dbReference type="InterPro" id="IPR028989">
    <property type="entry name" value="RimP_N"/>
</dbReference>
<protein>
    <recommendedName>
        <fullName evidence="3">Ribosome maturation factor RimP</fullName>
    </recommendedName>
</protein>
<dbReference type="Proteomes" id="UP000559010">
    <property type="component" value="Unassembled WGS sequence"/>
</dbReference>
<keyword evidence="1 3" id="KW-0963">Cytoplasm</keyword>
<comment type="similarity">
    <text evidence="3">Belongs to the RimP family.</text>
</comment>
<evidence type="ECO:0000313" key="7">
    <source>
        <dbReference type="Proteomes" id="UP000559010"/>
    </source>
</evidence>
<gene>
    <name evidence="3" type="primary">rimP</name>
    <name evidence="6" type="ORF">HH304_15505</name>
</gene>
<dbReference type="InterPro" id="IPR035956">
    <property type="entry name" value="RimP_N_sf"/>
</dbReference>
<feature type="domain" description="Ribosome maturation factor RimP C-terminal" evidence="5">
    <location>
        <begin position="83"/>
        <end position="157"/>
    </location>
</feature>
<evidence type="ECO:0000256" key="3">
    <source>
        <dbReference type="HAMAP-Rule" id="MF_01077"/>
    </source>
</evidence>
<evidence type="ECO:0000256" key="1">
    <source>
        <dbReference type="ARBA" id="ARBA00022490"/>
    </source>
</evidence>
<comment type="caution">
    <text evidence="6">The sequence shown here is derived from an EMBL/GenBank/DDBJ whole genome shotgun (WGS) entry which is preliminary data.</text>
</comment>
<dbReference type="GO" id="GO:0000028">
    <property type="term" value="P:ribosomal small subunit assembly"/>
    <property type="evidence" value="ECO:0007669"/>
    <property type="project" value="TreeGrafter"/>
</dbReference>
<evidence type="ECO:0000256" key="2">
    <source>
        <dbReference type="ARBA" id="ARBA00022517"/>
    </source>
</evidence>
<evidence type="ECO:0000313" key="6">
    <source>
        <dbReference type="EMBL" id="NMM49814.1"/>
    </source>
</evidence>
<dbReference type="Pfam" id="PF17384">
    <property type="entry name" value="DUF150_C"/>
    <property type="match status" value="1"/>
</dbReference>
<dbReference type="Pfam" id="PF02576">
    <property type="entry name" value="RimP_N"/>
    <property type="match status" value="1"/>
</dbReference>
<dbReference type="Gene3D" id="3.30.300.70">
    <property type="entry name" value="RimP-like superfamily, N-terminal"/>
    <property type="match status" value="1"/>
</dbReference>
<proteinExistence type="inferred from homology"/>
<dbReference type="AlphaFoldDB" id="A0A848J5S0"/>
<feature type="domain" description="Ribosome maturation factor RimP N-terminal" evidence="4">
    <location>
        <begin position="12"/>
        <end position="80"/>
    </location>
</feature>
<organism evidence="6 7">
    <name type="scientific">Marinigracilibium pacificum</name>
    <dbReference type="NCBI Taxonomy" id="2729599"/>
    <lineage>
        <taxon>Bacteria</taxon>
        <taxon>Pseudomonadati</taxon>
        <taxon>Bacteroidota</taxon>
        <taxon>Cytophagia</taxon>
        <taxon>Cytophagales</taxon>
        <taxon>Flammeovirgaceae</taxon>
        <taxon>Marinigracilibium</taxon>
    </lineage>
</organism>